<evidence type="ECO:0000256" key="2">
    <source>
        <dbReference type="ARBA" id="ARBA00022840"/>
    </source>
</evidence>
<proteinExistence type="predicted"/>
<reference evidence="5 6" key="1">
    <citation type="submission" date="2019-06" db="EMBL/GenBank/DDBJ databases">
        <title>Sequencing the genomes of 1000 actinobacteria strains.</title>
        <authorList>
            <person name="Klenk H.-P."/>
        </authorList>
    </citation>
    <scope>NUCLEOTIDE SEQUENCE [LARGE SCALE GENOMIC DNA]</scope>
    <source>
        <strain evidence="5 6">DSM 102200</strain>
    </source>
</reference>
<dbReference type="OrthoDB" id="9807790at2"/>
<comment type="caution">
    <text evidence="5">The sequence shown here is derived from an EMBL/GenBank/DDBJ whole genome shotgun (WGS) entry which is preliminary data.</text>
</comment>
<evidence type="ECO:0000313" key="5">
    <source>
        <dbReference type="EMBL" id="TQL98270.1"/>
    </source>
</evidence>
<evidence type="ECO:0000256" key="3">
    <source>
        <dbReference type="PROSITE-ProRule" id="PRU00289"/>
    </source>
</evidence>
<dbReference type="CDD" id="cd01127">
    <property type="entry name" value="TrwB_TraG_TraD_VirD4"/>
    <property type="match status" value="1"/>
</dbReference>
<dbReference type="GO" id="GO:0003677">
    <property type="term" value="F:DNA binding"/>
    <property type="evidence" value="ECO:0007669"/>
    <property type="project" value="InterPro"/>
</dbReference>
<accession>A0A543CMU3</accession>
<sequence>MTLKPGELLAAVRQDVRQARATIRARRSDLDETVAVAEAAMDRARAQAAATSGPEADAALEALDDLAGAAAPGLASAAWDQWRAELEESDGEPSLYRIGSMPGRLPDSRIPALVPLLDAGHLRILGDDLATADAVVDALLVRIVATTRAGLVRISLYDPRRLGAGLGGFHALSRPGLLTVYGVDEFKDLLGSLDRDIRRIQRDVLGGGHSSLAALAKDAEEAEEEKRTNRRPEPWRVVIVQAPVRGFRDDEIAHLESVMHAGAACGIHVICRDARLEAGPDIETVEVGPDGAIRTSMTGDLEVTAEPPPPELVRAVCEHAARWVGIERDPPRFAQLLPPVFWTESSAPGVRGPIGEDVDRYEPVEALLGDDPVHALVGGPPGSGKTNFLYTLIGSLAARYSPKELEFYLLDFKEGVSFARLASGRNNKTWLPHARLIGVNINNDREFGLALLRFLGGELERRGAAARDQEVTKIEELRAVDPEGHWPRIVAVIDEFQVLIQQQDKITEESLYLLNDLARRGRSQGIHLVLASQNIGGVQALWGRNAILDQFTLRIALPKARRILADDNPAARQVARFCAVVNSESGARHANRVARLPDAGTPGTFDALQSELWKRRPEHLEPPRIFDGAYVPELMNAPAPPEGEGVVGQRIDLAGSAATVRFDRNPGRNFAVIGTRADEAHDILASAVISLARGHAPGAAEFVLFEGESSPRVTRLARWLTDEGHRATVTTELPAPGDRLIPVYVVMFAVDAATARSAPLRTALRKLVEQGPDDRVHVLGWWRTADRFRADLADRPGAVRTVDAWVALDVRDSELTPLAGAQRQTWTPRRRRALFHDQRTGDTPQPIIPFTILTSSPA</sequence>
<dbReference type="PROSITE" id="PS50901">
    <property type="entry name" value="FTSK"/>
    <property type="match status" value="1"/>
</dbReference>
<dbReference type="Pfam" id="PF01580">
    <property type="entry name" value="FtsK_SpoIIIE"/>
    <property type="match status" value="1"/>
</dbReference>
<keyword evidence="6" id="KW-1185">Reference proteome</keyword>
<dbReference type="GO" id="GO:0005524">
    <property type="term" value="F:ATP binding"/>
    <property type="evidence" value="ECO:0007669"/>
    <property type="project" value="UniProtKB-UniRule"/>
</dbReference>
<dbReference type="Proteomes" id="UP000316096">
    <property type="component" value="Unassembled WGS sequence"/>
</dbReference>
<dbReference type="AlphaFoldDB" id="A0A543CMU3"/>
<feature type="binding site" evidence="3">
    <location>
        <begin position="379"/>
        <end position="386"/>
    </location>
    <ligand>
        <name>ATP</name>
        <dbReference type="ChEBI" id="CHEBI:30616"/>
    </ligand>
</feature>
<dbReference type="EMBL" id="VFOZ01000001">
    <property type="protein sequence ID" value="TQL98270.1"/>
    <property type="molecule type" value="Genomic_DNA"/>
</dbReference>
<keyword evidence="2 3" id="KW-0067">ATP-binding</keyword>
<evidence type="ECO:0000313" key="6">
    <source>
        <dbReference type="Proteomes" id="UP000316096"/>
    </source>
</evidence>
<gene>
    <name evidence="5" type="ORF">FB559_3893</name>
</gene>
<dbReference type="InterPro" id="IPR002543">
    <property type="entry name" value="FtsK_dom"/>
</dbReference>
<dbReference type="InterPro" id="IPR050206">
    <property type="entry name" value="FtsK/SpoIIIE/SftA"/>
</dbReference>
<organism evidence="5 6">
    <name type="scientific">Actinoallomurus bryophytorum</name>
    <dbReference type="NCBI Taxonomy" id="1490222"/>
    <lineage>
        <taxon>Bacteria</taxon>
        <taxon>Bacillati</taxon>
        <taxon>Actinomycetota</taxon>
        <taxon>Actinomycetes</taxon>
        <taxon>Streptosporangiales</taxon>
        <taxon>Thermomonosporaceae</taxon>
        <taxon>Actinoallomurus</taxon>
    </lineage>
</organism>
<evidence type="ECO:0000256" key="1">
    <source>
        <dbReference type="ARBA" id="ARBA00022741"/>
    </source>
</evidence>
<evidence type="ECO:0000259" key="4">
    <source>
        <dbReference type="PROSITE" id="PS50901"/>
    </source>
</evidence>
<dbReference type="SUPFAM" id="SSF52540">
    <property type="entry name" value="P-loop containing nucleoside triphosphate hydrolases"/>
    <property type="match status" value="1"/>
</dbReference>
<dbReference type="PANTHER" id="PTHR22683:SF41">
    <property type="entry name" value="DNA TRANSLOCASE FTSK"/>
    <property type="match status" value="1"/>
</dbReference>
<keyword evidence="1 3" id="KW-0547">Nucleotide-binding</keyword>
<name>A0A543CMU3_9ACTN</name>
<dbReference type="Gene3D" id="3.40.50.300">
    <property type="entry name" value="P-loop containing nucleotide triphosphate hydrolases"/>
    <property type="match status" value="2"/>
</dbReference>
<dbReference type="RefSeq" id="WP_141956890.1">
    <property type="nucleotide sequence ID" value="NZ_VFOZ01000001.1"/>
</dbReference>
<dbReference type="PANTHER" id="PTHR22683">
    <property type="entry name" value="SPORULATION PROTEIN RELATED"/>
    <property type="match status" value="1"/>
</dbReference>
<protein>
    <submittedName>
        <fullName evidence="5">FtsK/SpoIIIE family protein</fullName>
    </submittedName>
</protein>
<dbReference type="InterPro" id="IPR027417">
    <property type="entry name" value="P-loop_NTPase"/>
</dbReference>
<feature type="domain" description="FtsK" evidence="4">
    <location>
        <begin position="361"/>
        <end position="566"/>
    </location>
</feature>